<evidence type="ECO:0000313" key="3">
    <source>
        <dbReference type="EMBL" id="TGO28692.1"/>
    </source>
</evidence>
<proteinExistence type="predicted"/>
<reference evidence="3 4" key="1">
    <citation type="submission" date="2017-12" db="EMBL/GenBank/DDBJ databases">
        <title>Comparative genomics of Botrytis spp.</title>
        <authorList>
            <person name="Valero-Jimenez C.A."/>
            <person name="Tapia P."/>
            <person name="Veloso J."/>
            <person name="Silva-Moreno E."/>
            <person name="Staats M."/>
            <person name="Valdes J.H."/>
            <person name="Van Kan J.A.L."/>
        </authorList>
    </citation>
    <scope>NUCLEOTIDE SEQUENCE [LARGE SCALE GENOMIC DNA]</scope>
    <source>
        <strain evidence="3 4">Bp0003</strain>
    </source>
</reference>
<sequence>MLITLEHNFKLLSIYLTKIPSSHSYTLKIIFAALLFSINFIENLFFQTPHRTMPSKNKKNKKKSVKSDITTTLSTEMANLSISPNIHPTPESTKQVVKSESVVDDCPICCDEMNELENNIRMEHCCKRSFHGACLRLWANEQTSINREGTCPMCRGEWPVEFVEQLFEGYEEEELIEVPYKCSCNEDSYMGLLAPNILQGLSEEQKSSLRELIAMIEWEYQHTEGYANPTQCLLIVFMMCPEDPLQIDLGESSADRQYEVMKILLMWALDHLEEYESPLSHSTFAFFPRPSNYDHFGPEPYLAELSEL</sequence>
<dbReference type="GO" id="GO:0061630">
    <property type="term" value="F:ubiquitin protein ligase activity"/>
    <property type="evidence" value="ECO:0007669"/>
    <property type="project" value="InterPro"/>
</dbReference>
<dbReference type="InterPro" id="IPR013083">
    <property type="entry name" value="Znf_RING/FYVE/PHD"/>
</dbReference>
<dbReference type="SUPFAM" id="SSF57850">
    <property type="entry name" value="RING/U-box"/>
    <property type="match status" value="1"/>
</dbReference>
<comment type="caution">
    <text evidence="3">The sequence shown here is derived from an EMBL/GenBank/DDBJ whole genome shotgun (WGS) entry which is preliminary data.</text>
</comment>
<dbReference type="Gene3D" id="3.30.40.10">
    <property type="entry name" value="Zinc/RING finger domain, C3HC4 (zinc finger)"/>
    <property type="match status" value="1"/>
</dbReference>
<feature type="domain" description="RING-type" evidence="2">
    <location>
        <begin position="106"/>
        <end position="155"/>
    </location>
</feature>
<dbReference type="PANTHER" id="PTHR21540">
    <property type="entry name" value="RING FINGER AND SWIM DOMAIN-CONTAINING PROTEIN 2"/>
    <property type="match status" value="1"/>
</dbReference>
<keyword evidence="4" id="KW-1185">Reference proteome</keyword>
<protein>
    <recommendedName>
        <fullName evidence="2">RING-type domain-containing protein</fullName>
    </recommendedName>
</protein>
<evidence type="ECO:0000259" key="2">
    <source>
        <dbReference type="PROSITE" id="PS50089"/>
    </source>
</evidence>
<accession>A0A4Z1G057</accession>
<dbReference type="InterPro" id="IPR039903">
    <property type="entry name" value="Zswim2"/>
</dbReference>
<dbReference type="Proteomes" id="UP000297910">
    <property type="component" value="Unassembled WGS sequence"/>
</dbReference>
<dbReference type="InterPro" id="IPR001841">
    <property type="entry name" value="Znf_RING"/>
</dbReference>
<keyword evidence="1" id="KW-0479">Metal-binding</keyword>
<evidence type="ECO:0000313" key="4">
    <source>
        <dbReference type="Proteomes" id="UP000297910"/>
    </source>
</evidence>
<gene>
    <name evidence="3" type="ORF">BPAE_0024g00370</name>
</gene>
<dbReference type="Pfam" id="PF13639">
    <property type="entry name" value="zf-RING_2"/>
    <property type="match status" value="1"/>
</dbReference>
<keyword evidence="1" id="KW-0863">Zinc-finger</keyword>
<evidence type="ECO:0000256" key="1">
    <source>
        <dbReference type="PROSITE-ProRule" id="PRU00175"/>
    </source>
</evidence>
<keyword evidence="1" id="KW-0862">Zinc</keyword>
<dbReference type="EMBL" id="PQXI01000024">
    <property type="protein sequence ID" value="TGO28692.1"/>
    <property type="molecule type" value="Genomic_DNA"/>
</dbReference>
<organism evidence="3 4">
    <name type="scientific">Botrytis paeoniae</name>
    <dbReference type="NCBI Taxonomy" id="278948"/>
    <lineage>
        <taxon>Eukaryota</taxon>
        <taxon>Fungi</taxon>
        <taxon>Dikarya</taxon>
        <taxon>Ascomycota</taxon>
        <taxon>Pezizomycotina</taxon>
        <taxon>Leotiomycetes</taxon>
        <taxon>Helotiales</taxon>
        <taxon>Sclerotiniaceae</taxon>
        <taxon>Botrytis</taxon>
    </lineage>
</organism>
<dbReference type="AlphaFoldDB" id="A0A4Z1G057"/>
<dbReference type="PROSITE" id="PS50089">
    <property type="entry name" value="ZF_RING_2"/>
    <property type="match status" value="1"/>
</dbReference>
<dbReference type="PANTHER" id="PTHR21540:SF0">
    <property type="entry name" value="PHD FAMILY PROTEIN"/>
    <property type="match status" value="1"/>
</dbReference>
<dbReference type="GO" id="GO:0008270">
    <property type="term" value="F:zinc ion binding"/>
    <property type="evidence" value="ECO:0007669"/>
    <property type="project" value="UniProtKB-KW"/>
</dbReference>
<name>A0A4Z1G057_9HELO</name>